<organism evidence="1 2">
    <name type="scientific">Niastella caeni</name>
    <dbReference type="NCBI Taxonomy" id="2569763"/>
    <lineage>
        <taxon>Bacteria</taxon>
        <taxon>Pseudomonadati</taxon>
        <taxon>Bacteroidota</taxon>
        <taxon>Chitinophagia</taxon>
        <taxon>Chitinophagales</taxon>
        <taxon>Chitinophagaceae</taxon>
        <taxon>Niastella</taxon>
    </lineage>
</organism>
<evidence type="ECO:0000313" key="2">
    <source>
        <dbReference type="Proteomes" id="UP000306918"/>
    </source>
</evidence>
<dbReference type="EMBL" id="STFF01000001">
    <property type="protein sequence ID" value="THU41085.1"/>
    <property type="molecule type" value="Genomic_DNA"/>
</dbReference>
<gene>
    <name evidence="1" type="ORF">FAM09_02920</name>
</gene>
<sequence>MKKSPVSFSSLLNLPRINKTLPDGFFKNQKITKQAASLSQPVVPPSEAMINYLNRIGHEYPFCVNNKQKTHDPL</sequence>
<name>A0A4S8HZR6_9BACT</name>
<dbReference type="Proteomes" id="UP000306918">
    <property type="component" value="Unassembled WGS sequence"/>
</dbReference>
<protein>
    <submittedName>
        <fullName evidence="1">Uncharacterized protein</fullName>
    </submittedName>
</protein>
<evidence type="ECO:0000313" key="1">
    <source>
        <dbReference type="EMBL" id="THU41085.1"/>
    </source>
</evidence>
<reference evidence="1 2" key="1">
    <citation type="submission" date="2019-04" db="EMBL/GenBank/DDBJ databases">
        <title>Niastella caeni sp. nov., isolated from activated sludge.</title>
        <authorList>
            <person name="Sheng M."/>
        </authorList>
    </citation>
    <scope>NUCLEOTIDE SEQUENCE [LARGE SCALE GENOMIC DNA]</scope>
    <source>
        <strain evidence="1 2">HX-2-15</strain>
    </source>
</reference>
<dbReference type="AlphaFoldDB" id="A0A4S8HZR6"/>
<keyword evidence="2" id="KW-1185">Reference proteome</keyword>
<dbReference type="RefSeq" id="WP_136575575.1">
    <property type="nucleotide sequence ID" value="NZ_STFF01000001.1"/>
</dbReference>
<comment type="caution">
    <text evidence="1">The sequence shown here is derived from an EMBL/GenBank/DDBJ whole genome shotgun (WGS) entry which is preliminary data.</text>
</comment>
<dbReference type="OrthoDB" id="679422at2"/>
<accession>A0A4S8HZR6</accession>
<proteinExistence type="predicted"/>